<dbReference type="SMART" id="SM00211">
    <property type="entry name" value="TY"/>
    <property type="match status" value="1"/>
</dbReference>
<evidence type="ECO:0000313" key="15">
    <source>
        <dbReference type="Proteomes" id="UP000887567"/>
    </source>
</evidence>
<dbReference type="KEGG" id="epa:110243735"/>
<comment type="caution">
    <text evidence="9">Lacks conserved residue(s) required for the propagation of feature annotation.</text>
</comment>
<keyword evidence="2" id="KW-0964">Secreted</keyword>
<dbReference type="Pfam" id="PF10591">
    <property type="entry name" value="SPARC_Ca_bdg"/>
    <property type="match status" value="1"/>
</dbReference>
<dbReference type="InterPro" id="IPR036058">
    <property type="entry name" value="Kazal_dom_sf"/>
</dbReference>
<feature type="compositionally biased region" description="Acidic residues" evidence="10">
    <location>
        <begin position="146"/>
        <end position="156"/>
    </location>
</feature>
<dbReference type="GO" id="GO:0050840">
    <property type="term" value="F:extracellular matrix binding"/>
    <property type="evidence" value="ECO:0007669"/>
    <property type="project" value="TreeGrafter"/>
</dbReference>
<evidence type="ECO:0000256" key="11">
    <source>
        <dbReference type="SAM" id="SignalP"/>
    </source>
</evidence>
<dbReference type="InterPro" id="IPR002350">
    <property type="entry name" value="Kazal_dom"/>
</dbReference>
<proteinExistence type="predicted"/>
<dbReference type="GeneID" id="110243735"/>
<dbReference type="PROSITE" id="PS00484">
    <property type="entry name" value="THYROGLOBULIN_1_1"/>
    <property type="match status" value="1"/>
</dbReference>
<keyword evidence="4" id="KW-0106">Calcium</keyword>
<protein>
    <submittedName>
        <fullName evidence="14">Uncharacterized protein</fullName>
    </submittedName>
</protein>
<evidence type="ECO:0000256" key="3">
    <source>
        <dbReference type="ARBA" id="ARBA00022729"/>
    </source>
</evidence>
<dbReference type="InterPro" id="IPR011992">
    <property type="entry name" value="EF-hand-dom_pair"/>
</dbReference>
<evidence type="ECO:0000256" key="8">
    <source>
        <dbReference type="ARBA" id="ARBA00023207"/>
    </source>
</evidence>
<dbReference type="InterPro" id="IPR000716">
    <property type="entry name" value="Thyroglobulin_1"/>
</dbReference>
<dbReference type="PANTHER" id="PTHR13866">
    <property type="entry name" value="SPARC OSTEONECTIN"/>
    <property type="match status" value="1"/>
</dbReference>
<dbReference type="Gene3D" id="3.30.60.30">
    <property type="match status" value="1"/>
</dbReference>
<dbReference type="OrthoDB" id="8875634at2759"/>
<dbReference type="Gene3D" id="4.10.800.10">
    <property type="entry name" value="Thyroglobulin type-1"/>
    <property type="match status" value="1"/>
</dbReference>
<dbReference type="SMART" id="SM00280">
    <property type="entry name" value="KAZAL"/>
    <property type="match status" value="1"/>
</dbReference>
<dbReference type="InterPro" id="IPR018247">
    <property type="entry name" value="EF_Hand_1_Ca_BS"/>
</dbReference>
<dbReference type="GO" id="GO:0005615">
    <property type="term" value="C:extracellular space"/>
    <property type="evidence" value="ECO:0007669"/>
    <property type="project" value="TreeGrafter"/>
</dbReference>
<dbReference type="Pfam" id="PF07648">
    <property type="entry name" value="Kazal_2"/>
    <property type="match status" value="1"/>
</dbReference>
<evidence type="ECO:0000256" key="6">
    <source>
        <dbReference type="ARBA" id="ARBA00023157"/>
    </source>
</evidence>
<feature type="compositionally biased region" description="Basic and acidic residues" evidence="10">
    <location>
        <begin position="157"/>
        <end position="166"/>
    </location>
</feature>
<dbReference type="SUPFAM" id="SSF57610">
    <property type="entry name" value="Thyroglobulin type-1 domain"/>
    <property type="match status" value="1"/>
</dbReference>
<reference evidence="14" key="1">
    <citation type="submission" date="2022-11" db="UniProtKB">
        <authorList>
            <consortium name="EnsemblMetazoa"/>
        </authorList>
    </citation>
    <scope>IDENTIFICATION</scope>
</reference>
<dbReference type="EnsemblMetazoa" id="XM_021049862.2">
    <property type="protein sequence ID" value="XP_020905521.1"/>
    <property type="gene ID" value="LOC110243735"/>
</dbReference>
<dbReference type="Proteomes" id="UP000887567">
    <property type="component" value="Unplaced"/>
</dbReference>
<dbReference type="GO" id="GO:0005518">
    <property type="term" value="F:collagen binding"/>
    <property type="evidence" value="ECO:0007669"/>
    <property type="project" value="TreeGrafter"/>
</dbReference>
<feature type="region of interest" description="Disordered" evidence="10">
    <location>
        <begin position="132"/>
        <end position="173"/>
    </location>
</feature>
<dbReference type="PROSITE" id="PS51465">
    <property type="entry name" value="KAZAL_2"/>
    <property type="match status" value="1"/>
</dbReference>
<name>A0A913XJT8_EXADI</name>
<dbReference type="Gene3D" id="1.10.238.10">
    <property type="entry name" value="EF-hand"/>
    <property type="match status" value="1"/>
</dbReference>
<evidence type="ECO:0000256" key="2">
    <source>
        <dbReference type="ARBA" id="ARBA00022525"/>
    </source>
</evidence>
<comment type="subcellular location">
    <subcellularLocation>
        <location evidence="1">Secreted</location>
    </subcellularLocation>
</comment>
<organism evidence="14 15">
    <name type="scientific">Exaiptasia diaphana</name>
    <name type="common">Tropical sea anemone</name>
    <name type="synonym">Aiptasia pulchella</name>
    <dbReference type="NCBI Taxonomy" id="2652724"/>
    <lineage>
        <taxon>Eukaryota</taxon>
        <taxon>Metazoa</taxon>
        <taxon>Cnidaria</taxon>
        <taxon>Anthozoa</taxon>
        <taxon>Hexacorallia</taxon>
        <taxon>Actiniaria</taxon>
        <taxon>Aiptasiidae</taxon>
        <taxon>Exaiptasia</taxon>
    </lineage>
</organism>
<dbReference type="Pfam" id="PF00086">
    <property type="entry name" value="Thyroglobulin_1"/>
    <property type="match status" value="1"/>
</dbReference>
<evidence type="ECO:0000256" key="7">
    <source>
        <dbReference type="ARBA" id="ARBA00023180"/>
    </source>
</evidence>
<feature type="domain" description="Thyroglobulin type-1" evidence="12">
    <location>
        <begin position="335"/>
        <end position="406"/>
    </location>
</feature>
<dbReference type="SUPFAM" id="SSF47473">
    <property type="entry name" value="EF-hand"/>
    <property type="match status" value="1"/>
</dbReference>
<keyword evidence="6" id="KW-1015">Disulfide bond</keyword>
<keyword evidence="7" id="KW-0325">Glycoprotein</keyword>
<evidence type="ECO:0000313" key="14">
    <source>
        <dbReference type="EnsemblMetazoa" id="XP_020905521.1"/>
    </source>
</evidence>
<evidence type="ECO:0000259" key="13">
    <source>
        <dbReference type="PROSITE" id="PS51465"/>
    </source>
</evidence>
<evidence type="ECO:0000256" key="4">
    <source>
        <dbReference type="ARBA" id="ARBA00022837"/>
    </source>
</evidence>
<evidence type="ECO:0000256" key="5">
    <source>
        <dbReference type="ARBA" id="ARBA00022974"/>
    </source>
</evidence>
<evidence type="ECO:0000259" key="12">
    <source>
        <dbReference type="PROSITE" id="PS51162"/>
    </source>
</evidence>
<dbReference type="InterPro" id="IPR019577">
    <property type="entry name" value="SPARC/Testican_Ca-bd-dom"/>
</dbReference>
<feature type="signal peptide" evidence="11">
    <location>
        <begin position="1"/>
        <end position="19"/>
    </location>
</feature>
<sequence>MKRVCLVALLVAIVALVDAKPKWKKVLQQKRQRVTVQEHKKYCGEIECPKYSACKLKRTSRNTLKAICVKCRPCRQGAKEKTVCGTDGNEYANRCDLHYQACMNNRLGLLRIKCKGPCAECAENQVKDHMIQHNRLPKERLANQEHDEDDDEEEEVESRPNEKQDSVEQNAARGEKYKKWKQWKKYKQEFQRHSIQLMQKHGLIVNDNSNCTKQENDTLGGRLLDWFHVLRSEFIKQTLKKSGKPVELPFMPEMDLRQAHEPYPCGRHHSECREPINFMFHYLDRDDDHVLGAEELEELRQIPYENCLDQFLRGCDKTNDNQLSIEEFCRCFPIEPPCLAKMKSVPTILQRGQPIALPGHFLPRCDVDGFYMSMQCHLKATAEFCWCVDRNGGKIEGTYKKGKVKCEDNTINPRDEEEL</sequence>
<feature type="domain" description="Kazal-like" evidence="13">
    <location>
        <begin position="69"/>
        <end position="120"/>
    </location>
</feature>
<evidence type="ECO:0000256" key="10">
    <source>
        <dbReference type="SAM" id="MobiDB-lite"/>
    </source>
</evidence>
<dbReference type="PROSITE" id="PS00018">
    <property type="entry name" value="EF_HAND_1"/>
    <property type="match status" value="1"/>
</dbReference>
<dbReference type="InterPro" id="IPR036857">
    <property type="entry name" value="Thyroglobulin_1_sf"/>
</dbReference>
<keyword evidence="15" id="KW-1185">Reference proteome</keyword>
<dbReference type="AlphaFoldDB" id="A0A913XJT8"/>
<evidence type="ECO:0000256" key="1">
    <source>
        <dbReference type="ARBA" id="ARBA00004613"/>
    </source>
</evidence>
<dbReference type="OMA" id="AMCINRK"/>
<keyword evidence="5" id="KW-0654">Proteoglycan</keyword>
<dbReference type="GO" id="GO:0005509">
    <property type="term" value="F:calcium ion binding"/>
    <property type="evidence" value="ECO:0007669"/>
    <property type="project" value="InterPro"/>
</dbReference>
<keyword evidence="3 11" id="KW-0732">Signal</keyword>
<accession>A0A913XJT8</accession>
<dbReference type="PROSITE" id="PS51162">
    <property type="entry name" value="THYROGLOBULIN_1_2"/>
    <property type="match status" value="1"/>
</dbReference>
<dbReference type="PANTHER" id="PTHR13866:SF14">
    <property type="entry name" value="BM-40"/>
    <property type="match status" value="1"/>
</dbReference>
<dbReference type="CDD" id="cd00104">
    <property type="entry name" value="KAZAL_FS"/>
    <property type="match status" value="1"/>
</dbReference>
<dbReference type="SUPFAM" id="SSF100895">
    <property type="entry name" value="Kazal-type serine protease inhibitors"/>
    <property type="match status" value="1"/>
</dbReference>
<keyword evidence="8" id="KW-0357">Heparan sulfate</keyword>
<feature type="chain" id="PRO_5037079458" evidence="11">
    <location>
        <begin position="20"/>
        <end position="419"/>
    </location>
</feature>
<dbReference type="RefSeq" id="XP_020905521.1">
    <property type="nucleotide sequence ID" value="XM_021049862.2"/>
</dbReference>
<dbReference type="CDD" id="cd00191">
    <property type="entry name" value="TY"/>
    <property type="match status" value="1"/>
</dbReference>
<feature type="compositionally biased region" description="Basic and acidic residues" evidence="10">
    <location>
        <begin position="132"/>
        <end position="145"/>
    </location>
</feature>
<evidence type="ECO:0000256" key="9">
    <source>
        <dbReference type="PROSITE-ProRule" id="PRU00500"/>
    </source>
</evidence>